<dbReference type="InterPro" id="IPR044925">
    <property type="entry name" value="His-Me_finger_sf"/>
</dbReference>
<evidence type="ECO:0000256" key="2">
    <source>
        <dbReference type="ARBA" id="ARBA00023180"/>
    </source>
</evidence>
<keyword evidence="2" id="KW-0325">Glycoprotein</keyword>
<dbReference type="InterPro" id="IPR017850">
    <property type="entry name" value="Alkaline_phosphatase_core_sf"/>
</dbReference>
<organism evidence="5">
    <name type="scientific">Daphnia magna</name>
    <dbReference type="NCBI Taxonomy" id="35525"/>
    <lineage>
        <taxon>Eukaryota</taxon>
        <taxon>Metazoa</taxon>
        <taxon>Ecdysozoa</taxon>
        <taxon>Arthropoda</taxon>
        <taxon>Crustacea</taxon>
        <taxon>Branchiopoda</taxon>
        <taxon>Diplostraca</taxon>
        <taxon>Cladocera</taxon>
        <taxon>Anomopoda</taxon>
        <taxon>Daphniidae</taxon>
        <taxon>Daphnia</taxon>
    </lineage>
</organism>
<evidence type="ECO:0000256" key="3">
    <source>
        <dbReference type="SAM" id="SignalP"/>
    </source>
</evidence>
<dbReference type="GO" id="GO:0046872">
    <property type="term" value="F:metal ion binding"/>
    <property type="evidence" value="ECO:0007669"/>
    <property type="project" value="InterPro"/>
</dbReference>
<dbReference type="GO" id="GO:0003676">
    <property type="term" value="F:nucleic acid binding"/>
    <property type="evidence" value="ECO:0007669"/>
    <property type="project" value="InterPro"/>
</dbReference>
<keyword evidence="3" id="KW-0732">Signal</keyword>
<proteinExistence type="predicted"/>
<dbReference type="InterPro" id="IPR044929">
    <property type="entry name" value="DNA/RNA_non-sp_Endonuclease_sf"/>
</dbReference>
<reference evidence="5" key="1">
    <citation type="submission" date="2015-10" db="EMBL/GenBank/DDBJ databases">
        <title>Daphnia magna gene sets from two clonal populations assembled and annotated with EvidentialGene.</title>
        <authorList>
            <person name="Gilbert D."/>
            <person name="Podicheti R."/>
            <person name="Orsini L."/>
            <person name="Colbourne J."/>
            <person name="Pfrender M."/>
        </authorList>
    </citation>
    <scope>NUCLEOTIDE SEQUENCE</scope>
</reference>
<feature type="domain" description="ENPP1-3/EXOG-like endonuclease/phosphodiesterase" evidence="4">
    <location>
        <begin position="556"/>
        <end position="757"/>
    </location>
</feature>
<dbReference type="GO" id="GO:0016787">
    <property type="term" value="F:hydrolase activity"/>
    <property type="evidence" value="ECO:0007669"/>
    <property type="project" value="UniProtKB-KW"/>
</dbReference>
<dbReference type="SUPFAM" id="SSF53649">
    <property type="entry name" value="Alkaline phosphatase-like"/>
    <property type="match status" value="1"/>
</dbReference>
<dbReference type="Gene3D" id="3.40.570.10">
    <property type="entry name" value="Extracellular Endonuclease, subunit A"/>
    <property type="match status" value="1"/>
</dbReference>
<dbReference type="OrthoDB" id="415411at2759"/>
<dbReference type="GO" id="GO:0031674">
    <property type="term" value="C:I band"/>
    <property type="evidence" value="ECO:0007669"/>
    <property type="project" value="TreeGrafter"/>
</dbReference>
<dbReference type="PANTHER" id="PTHR10151">
    <property type="entry name" value="ECTONUCLEOTIDE PYROPHOSPHATASE/PHOSPHODIESTERASE"/>
    <property type="match status" value="1"/>
</dbReference>
<dbReference type="SUPFAM" id="SSF54060">
    <property type="entry name" value="His-Me finger endonucleases"/>
    <property type="match status" value="1"/>
</dbReference>
<dbReference type="Gene3D" id="3.30.1360.180">
    <property type="match status" value="1"/>
</dbReference>
<evidence type="ECO:0000313" key="5">
    <source>
        <dbReference type="EMBL" id="JAI82532.1"/>
    </source>
</evidence>
<evidence type="ECO:0000259" key="4">
    <source>
        <dbReference type="SMART" id="SM00477"/>
    </source>
</evidence>
<evidence type="ECO:0000256" key="1">
    <source>
        <dbReference type="ARBA" id="ARBA00022801"/>
    </source>
</evidence>
<dbReference type="InterPro" id="IPR002591">
    <property type="entry name" value="Phosphodiest/P_Trfase"/>
</dbReference>
<dbReference type="GO" id="GO:0016529">
    <property type="term" value="C:sarcoplasmic reticulum"/>
    <property type="evidence" value="ECO:0007669"/>
    <property type="project" value="TreeGrafter"/>
</dbReference>
<protein>
    <submittedName>
        <fullName evidence="5">Ectonucleotide pyrophosphatase/phosphodiesterase family member</fullName>
    </submittedName>
</protein>
<name>A0A0P4XPQ4_9CRUS</name>
<sequence length="779" mass="88384">MLYPTIDDLTPLLLIFQAMWCMGASIPVPTMENSKTTEQHFAQESCSFLQESSQEECPSFWAQGQPPVILISLDGFRAEYLSRFALENTEHRGEFAATTIRCLAERGVSSPYMMPSYPTITFPNHYAIVTGLYPESHGIIGNQFYDPDLRATFSIYTDGTDPKWWQNGEPIWTTVRRQGKVSATYFWPGSDVKFAEEEQRSPNYFFRYNKTTSFRQRVDQVLEWMDLPADKRPALTTLYFEEPDSTGHKAGPNTANVTEKVTVVDRQIRRLIDGLIARNIANCVNIIVVSDHGMADSPPGKQLVDLEKYVPDIQQSALTFLGPVTSIRPLNETQEEENRIGDALSCKDPRMRVFNKWELPYRMHSVRSRRIPNLMLDMDLSWRAVIKQEAWSGGGAHGWDNVYLDMQAIFIAHGPSFKNQEVVRPFENIQLYNLICHLVNVTPAENNGTWGALHHLLSDPPNLLVDADQEFPDMPQILRKLADTREEKYKPSACAYVNHKETEKTSPAMEIEMKMTEERENELFIAHAPLGIPIVIPTEPSPSNLFNDPNHVLLVNEDYLTGFDVELGIPLWTAYTISGNTTNNINDGHWIEDPRLDQNHTGSCQRLSNIVRRNEVAYTHLFPKEFATQKVDAWLDTNLLEVPSSISHFLETMTDMLAEASISRGPLNVISGPTRHRPASIFYVVTACKVDVTVGEWNHTTCPAEYRDLQAFLLPIGGWKYQGACTSDRNFIAYNVASLKDVEQVTGFQFFPDLPLEDKLSLLARTTLDSALVLDPTRY</sequence>
<feature type="signal peptide" evidence="3">
    <location>
        <begin position="1"/>
        <end position="23"/>
    </location>
</feature>
<dbReference type="AlphaFoldDB" id="A0A0P4XPQ4"/>
<dbReference type="InterPro" id="IPR020821">
    <property type="entry name" value="ENPP1-3/EXOG-like_nuc-like"/>
</dbReference>
<dbReference type="EMBL" id="GDIP01240869">
    <property type="protein sequence ID" value="JAI82532.1"/>
    <property type="molecule type" value="Transcribed_RNA"/>
</dbReference>
<dbReference type="CDD" id="cd16018">
    <property type="entry name" value="Enpp"/>
    <property type="match status" value="1"/>
</dbReference>
<accession>A0A0P4XPQ4</accession>
<dbReference type="PANTHER" id="PTHR10151:SF114">
    <property type="entry name" value="ECTONUCLEOTIDE PYROPHOSPHATASE_PHOSPHODIESTERASE C27A7.3"/>
    <property type="match status" value="1"/>
</dbReference>
<keyword evidence="1" id="KW-0378">Hydrolase</keyword>
<dbReference type="Gene3D" id="3.40.720.10">
    <property type="entry name" value="Alkaline Phosphatase, subunit A"/>
    <property type="match status" value="1"/>
</dbReference>
<dbReference type="EMBL" id="GDIP01240868">
    <property type="protein sequence ID" value="JAI82533.1"/>
    <property type="molecule type" value="Transcribed_RNA"/>
</dbReference>
<reference evidence="5" key="2">
    <citation type="submission" date="2015-10" db="EMBL/GenBank/DDBJ databases">
        <authorList>
            <person name="Gilbert D.G."/>
        </authorList>
    </citation>
    <scope>NUCLEOTIDE SEQUENCE</scope>
</reference>
<dbReference type="Pfam" id="PF01663">
    <property type="entry name" value="Phosphodiest"/>
    <property type="match status" value="1"/>
</dbReference>
<dbReference type="SMART" id="SM00477">
    <property type="entry name" value="NUC"/>
    <property type="match status" value="1"/>
</dbReference>
<feature type="chain" id="PRO_5013461616" evidence="3">
    <location>
        <begin position="24"/>
        <end position="779"/>
    </location>
</feature>
<dbReference type="GO" id="GO:0055120">
    <property type="term" value="C:striated muscle dense body"/>
    <property type="evidence" value="ECO:0007669"/>
    <property type="project" value="TreeGrafter"/>
</dbReference>